<reference evidence="1 2" key="1">
    <citation type="journal article" date="2012" name="Science">
        <title>Ecological populations of bacteria act as socially cohesive units of antibiotic production and resistance.</title>
        <authorList>
            <person name="Cordero O.X."/>
            <person name="Wildschutte H."/>
            <person name="Kirkup B."/>
            <person name="Proehl S."/>
            <person name="Ngo L."/>
            <person name="Hussain F."/>
            <person name="Le Roux F."/>
            <person name="Mincer T."/>
            <person name="Polz M.F."/>
        </authorList>
    </citation>
    <scope>NUCLEOTIDE SEQUENCE [LARGE SCALE GENOMIC DNA]</scope>
    <source>
        <strain evidence="1 2">ZF-129</strain>
    </source>
</reference>
<organism evidence="1 2">
    <name type="scientific">Vibrio genomosp. F10 str. ZF-129</name>
    <dbReference type="NCBI Taxonomy" id="1187848"/>
    <lineage>
        <taxon>Bacteria</taxon>
        <taxon>Pseudomonadati</taxon>
        <taxon>Pseudomonadota</taxon>
        <taxon>Gammaproteobacteria</taxon>
        <taxon>Vibrionales</taxon>
        <taxon>Vibrionaceae</taxon>
        <taxon>Vibrio</taxon>
    </lineage>
</organism>
<dbReference type="STRING" id="1187848.A1QO_16630"/>
<protein>
    <submittedName>
        <fullName evidence="1">Uncharacterized protein</fullName>
    </submittedName>
</protein>
<dbReference type="Proteomes" id="UP000094741">
    <property type="component" value="Unassembled WGS sequence"/>
</dbReference>
<proteinExistence type="predicted"/>
<dbReference type="eggNOG" id="ENOG5033GSK">
    <property type="taxonomic scope" value="Bacteria"/>
</dbReference>
<accession>A0A1E5BK07</accession>
<dbReference type="EMBL" id="AJYQ02000007">
    <property type="protein sequence ID" value="OEE38035.1"/>
    <property type="molecule type" value="Genomic_DNA"/>
</dbReference>
<comment type="caution">
    <text evidence="1">The sequence shown here is derived from an EMBL/GenBank/DDBJ whole genome shotgun (WGS) entry which is preliminary data.</text>
</comment>
<dbReference type="AlphaFoldDB" id="A0A1E5BK07"/>
<evidence type="ECO:0000313" key="2">
    <source>
        <dbReference type="Proteomes" id="UP000094741"/>
    </source>
</evidence>
<evidence type="ECO:0000313" key="1">
    <source>
        <dbReference type="EMBL" id="OEE38035.1"/>
    </source>
</evidence>
<sequence>MFKVIHGGKFIDLCLTGHALPEDIDDFVDQWHDSDSTLPLSEYLGMSSDEYESWLHAPDTLHSIITARITKVPLLEVLQSTYDLPMAARASSPEAAIFLMKWLKSKELQ</sequence>
<dbReference type="RefSeq" id="WP_017041089.1">
    <property type="nucleotide sequence ID" value="NZ_AJYQ02000007.1"/>
</dbReference>
<name>A0A1E5BK07_9VIBR</name>
<dbReference type="OrthoDB" id="8780661at2"/>
<gene>
    <name evidence="1" type="ORF">A1QO_16630</name>
</gene>